<feature type="chain" id="PRO_5026172735" description="Secreted protein" evidence="1">
    <location>
        <begin position="19"/>
        <end position="106"/>
    </location>
</feature>
<accession>A0A6G1DRB0</accession>
<evidence type="ECO:0008006" key="4">
    <source>
        <dbReference type="Google" id="ProtNLM"/>
    </source>
</evidence>
<protein>
    <recommendedName>
        <fullName evidence="4">Secreted protein</fullName>
    </recommendedName>
</protein>
<gene>
    <name evidence="2" type="ORF">E2562_035935</name>
</gene>
<evidence type="ECO:0000313" key="3">
    <source>
        <dbReference type="Proteomes" id="UP000479710"/>
    </source>
</evidence>
<comment type="caution">
    <text evidence="2">The sequence shown here is derived from an EMBL/GenBank/DDBJ whole genome shotgun (WGS) entry which is preliminary data.</text>
</comment>
<keyword evidence="1" id="KW-0732">Signal</keyword>
<dbReference type="Gene3D" id="3.40.50.2000">
    <property type="entry name" value="Glycogen Phosphorylase B"/>
    <property type="match status" value="1"/>
</dbReference>
<reference evidence="2 3" key="1">
    <citation type="submission" date="2019-11" db="EMBL/GenBank/DDBJ databases">
        <title>Whole genome sequence of Oryza granulata.</title>
        <authorList>
            <person name="Li W."/>
        </authorList>
    </citation>
    <scope>NUCLEOTIDE SEQUENCE [LARGE SCALE GENOMIC DNA]</scope>
    <source>
        <strain evidence="3">cv. Menghai</strain>
        <tissue evidence="2">Leaf</tissue>
    </source>
</reference>
<feature type="signal peptide" evidence="1">
    <location>
        <begin position="1"/>
        <end position="18"/>
    </location>
</feature>
<name>A0A6G1DRB0_9ORYZ</name>
<dbReference type="SUPFAM" id="SSF53756">
    <property type="entry name" value="UDP-Glycosyltransferase/glycogen phosphorylase"/>
    <property type="match status" value="1"/>
</dbReference>
<dbReference type="OrthoDB" id="5835829at2759"/>
<dbReference type="EMBL" id="SPHZ02000006">
    <property type="protein sequence ID" value="KAF0915375.1"/>
    <property type="molecule type" value="Genomic_DNA"/>
</dbReference>
<dbReference type="AlphaFoldDB" id="A0A6G1DRB0"/>
<proteinExistence type="predicted"/>
<evidence type="ECO:0000256" key="1">
    <source>
        <dbReference type="SAM" id="SignalP"/>
    </source>
</evidence>
<evidence type="ECO:0000313" key="2">
    <source>
        <dbReference type="EMBL" id="KAF0915375.1"/>
    </source>
</evidence>
<keyword evidence="3" id="KW-1185">Reference proteome</keyword>
<dbReference type="Proteomes" id="UP000479710">
    <property type="component" value="Unassembled WGS sequence"/>
</dbReference>
<sequence length="106" mass="11502">MIPGLPACLTLYSVRVHALLWTIVELPFPDHVPGVPPGVECFEALDSLSSLPAFVDAVSVLQPRLEACLAAMRPRVCLLVADVFLYWAHSSAAALRLKPNGHSTFH</sequence>
<organism evidence="2 3">
    <name type="scientific">Oryza meyeriana var. granulata</name>
    <dbReference type="NCBI Taxonomy" id="110450"/>
    <lineage>
        <taxon>Eukaryota</taxon>
        <taxon>Viridiplantae</taxon>
        <taxon>Streptophyta</taxon>
        <taxon>Embryophyta</taxon>
        <taxon>Tracheophyta</taxon>
        <taxon>Spermatophyta</taxon>
        <taxon>Magnoliopsida</taxon>
        <taxon>Liliopsida</taxon>
        <taxon>Poales</taxon>
        <taxon>Poaceae</taxon>
        <taxon>BOP clade</taxon>
        <taxon>Oryzoideae</taxon>
        <taxon>Oryzeae</taxon>
        <taxon>Oryzinae</taxon>
        <taxon>Oryza</taxon>
        <taxon>Oryza meyeriana</taxon>
    </lineage>
</organism>